<keyword evidence="1" id="KW-0472">Membrane</keyword>
<dbReference type="AlphaFoldDB" id="A0A1E3GTQ2"/>
<dbReference type="Pfam" id="PF01569">
    <property type="entry name" value="PAP2"/>
    <property type="match status" value="1"/>
</dbReference>
<dbReference type="SUPFAM" id="SSF48317">
    <property type="entry name" value="Acid phosphatase/Vanadium-dependent haloperoxidase"/>
    <property type="match status" value="1"/>
</dbReference>
<evidence type="ECO:0000313" key="3">
    <source>
        <dbReference type="EMBL" id="ODN67439.1"/>
    </source>
</evidence>
<feature type="domain" description="Phosphatidic acid phosphatase type 2/haloperoxidase" evidence="2">
    <location>
        <begin position="2"/>
        <end position="109"/>
    </location>
</feature>
<organism evidence="3 4">
    <name type="scientific">Methylobrevis pamukkalensis</name>
    <dbReference type="NCBI Taxonomy" id="1439726"/>
    <lineage>
        <taxon>Bacteria</taxon>
        <taxon>Pseudomonadati</taxon>
        <taxon>Pseudomonadota</taxon>
        <taxon>Alphaproteobacteria</taxon>
        <taxon>Hyphomicrobiales</taxon>
        <taxon>Pleomorphomonadaceae</taxon>
        <taxon>Methylobrevis</taxon>
    </lineage>
</organism>
<evidence type="ECO:0000259" key="2">
    <source>
        <dbReference type="Pfam" id="PF01569"/>
    </source>
</evidence>
<dbReference type="InterPro" id="IPR036938">
    <property type="entry name" value="PAP2/HPO_sf"/>
</dbReference>
<comment type="caution">
    <text evidence="3">The sequence shown here is derived from an EMBL/GenBank/DDBJ whole genome shotgun (WGS) entry which is preliminary data.</text>
</comment>
<keyword evidence="1" id="KW-1133">Transmembrane helix</keyword>
<dbReference type="InterPro" id="IPR000326">
    <property type="entry name" value="PAP2/HPO"/>
</dbReference>
<keyword evidence="1" id="KW-0812">Transmembrane</keyword>
<proteinExistence type="predicted"/>
<protein>
    <submittedName>
        <fullName evidence="3">PAP2 superfamily protein</fullName>
    </submittedName>
</protein>
<dbReference type="OrthoDB" id="9813524at2"/>
<evidence type="ECO:0000313" key="4">
    <source>
        <dbReference type="Proteomes" id="UP000094622"/>
    </source>
</evidence>
<accession>A0A1E3GTQ2</accession>
<dbReference type="RefSeq" id="WP_083255930.1">
    <property type="nucleotide sequence ID" value="NZ_MCRJ01000208.1"/>
</dbReference>
<sequence>MLVARARPKALEEFGGDAFFTPPWELTDQCVKNCSFISGESASAFALLTLVVFVRPKYAIVYLGAVGLLAAGFSFTRVLHGAHFLSDVVIAWNVMLIWAILLWRIFSRNAPQIDAIFAGR</sequence>
<reference evidence="3 4" key="1">
    <citation type="submission" date="2016-07" db="EMBL/GenBank/DDBJ databases">
        <title>Draft Genome Sequence of Methylobrevis pamukkalensis PK2.</title>
        <authorList>
            <person name="Vasilenko O.V."/>
            <person name="Doronina N.V."/>
            <person name="Shmareva M.N."/>
            <person name="Tarlachkov S.V."/>
            <person name="Mustakhimov I."/>
            <person name="Trotsenko Y.A."/>
        </authorList>
    </citation>
    <scope>NUCLEOTIDE SEQUENCE [LARGE SCALE GENOMIC DNA]</scope>
    <source>
        <strain evidence="3 4">PK2</strain>
    </source>
</reference>
<evidence type="ECO:0000256" key="1">
    <source>
        <dbReference type="SAM" id="Phobius"/>
    </source>
</evidence>
<keyword evidence="4" id="KW-1185">Reference proteome</keyword>
<dbReference type="Gene3D" id="1.20.144.10">
    <property type="entry name" value="Phosphatidic acid phosphatase type 2/haloperoxidase"/>
    <property type="match status" value="1"/>
</dbReference>
<dbReference type="Proteomes" id="UP000094622">
    <property type="component" value="Unassembled WGS sequence"/>
</dbReference>
<feature type="transmembrane region" description="Helical" evidence="1">
    <location>
        <begin position="82"/>
        <end position="103"/>
    </location>
</feature>
<feature type="transmembrane region" description="Helical" evidence="1">
    <location>
        <begin position="58"/>
        <end position="76"/>
    </location>
</feature>
<dbReference type="EMBL" id="MCRJ01000208">
    <property type="protein sequence ID" value="ODN67439.1"/>
    <property type="molecule type" value="Genomic_DNA"/>
</dbReference>
<name>A0A1E3GTQ2_9HYPH</name>
<gene>
    <name evidence="3" type="ORF">A6302_04389</name>
</gene>